<dbReference type="KEGG" id="gim:F1728_02940"/>
<organism evidence="2 3">
    <name type="scientific">Gimesia benthica</name>
    <dbReference type="NCBI Taxonomy" id="2608982"/>
    <lineage>
        <taxon>Bacteria</taxon>
        <taxon>Pseudomonadati</taxon>
        <taxon>Planctomycetota</taxon>
        <taxon>Planctomycetia</taxon>
        <taxon>Planctomycetales</taxon>
        <taxon>Planctomycetaceae</taxon>
        <taxon>Gimesia</taxon>
    </lineage>
</organism>
<dbReference type="RefSeq" id="WP_155362835.1">
    <property type="nucleotide sequence ID" value="NZ_CP043930.1"/>
</dbReference>
<evidence type="ECO:0000313" key="3">
    <source>
        <dbReference type="Proteomes" id="UP000427281"/>
    </source>
</evidence>
<dbReference type="EMBL" id="CP043930">
    <property type="protein sequence ID" value="QGQ21707.1"/>
    <property type="molecule type" value="Genomic_DNA"/>
</dbReference>
<feature type="region of interest" description="Disordered" evidence="1">
    <location>
        <begin position="26"/>
        <end position="53"/>
    </location>
</feature>
<sequence length="187" mass="21232">MKRLATLTVVMGLFYITMVGFSSAEQKPKVDAQNKNAQLNSPDSKDTDYSDLDRDDLKEGLTRAFYDALMSAKNDIDNSDNAELRDQEALFGKDGDRRTVFQEARRTIFEADQILSRVKAENKVALEKLRHPPQRVLPGQRPLPKDNSVRNDANIKQQVEAQKKRVAQEQLKLQQLQKSLASQTAEK</sequence>
<feature type="compositionally biased region" description="Basic and acidic residues" evidence="1">
    <location>
        <begin position="43"/>
        <end position="53"/>
    </location>
</feature>
<feature type="region of interest" description="Disordered" evidence="1">
    <location>
        <begin position="132"/>
        <end position="161"/>
    </location>
</feature>
<keyword evidence="3" id="KW-1185">Reference proteome</keyword>
<reference evidence="2 3" key="1">
    <citation type="submission" date="2019-09" db="EMBL/GenBank/DDBJ databases">
        <title>Gimesia benthica sp. nov., a novel bacterium isolated from deep-sea water of the Northwest Indian Ocean.</title>
        <authorList>
            <person name="Dai X."/>
        </authorList>
    </citation>
    <scope>NUCLEOTIDE SEQUENCE [LARGE SCALE GENOMIC DNA]</scope>
    <source>
        <strain evidence="2 3">E7</strain>
    </source>
</reference>
<evidence type="ECO:0000256" key="1">
    <source>
        <dbReference type="SAM" id="MobiDB-lite"/>
    </source>
</evidence>
<feature type="compositionally biased region" description="Polar residues" evidence="1">
    <location>
        <begin position="33"/>
        <end position="42"/>
    </location>
</feature>
<protein>
    <submittedName>
        <fullName evidence="2">Uncharacterized protein</fullName>
    </submittedName>
</protein>
<feature type="compositionally biased region" description="Polar residues" evidence="1">
    <location>
        <begin position="150"/>
        <end position="160"/>
    </location>
</feature>
<proteinExistence type="predicted"/>
<name>A0A6I6A5S1_9PLAN</name>
<accession>A0A6I6A5S1</accession>
<gene>
    <name evidence="2" type="ORF">F1728_02940</name>
</gene>
<dbReference type="Proteomes" id="UP000427281">
    <property type="component" value="Chromosome"/>
</dbReference>
<evidence type="ECO:0000313" key="2">
    <source>
        <dbReference type="EMBL" id="QGQ21707.1"/>
    </source>
</evidence>
<dbReference type="AlphaFoldDB" id="A0A6I6A5S1"/>